<dbReference type="Pfam" id="PF00071">
    <property type="entry name" value="Ras"/>
    <property type="match status" value="1"/>
</dbReference>
<organism evidence="5 6">
    <name type="scientific">Stegodyphus mimosarum</name>
    <name type="common">African social velvet spider</name>
    <dbReference type="NCBI Taxonomy" id="407821"/>
    <lineage>
        <taxon>Eukaryota</taxon>
        <taxon>Metazoa</taxon>
        <taxon>Ecdysozoa</taxon>
        <taxon>Arthropoda</taxon>
        <taxon>Chelicerata</taxon>
        <taxon>Arachnida</taxon>
        <taxon>Araneae</taxon>
        <taxon>Araneomorphae</taxon>
        <taxon>Entelegynae</taxon>
        <taxon>Eresoidea</taxon>
        <taxon>Eresidae</taxon>
        <taxon>Stegodyphus</taxon>
    </lineage>
</organism>
<accession>A0A087T0B0</accession>
<dbReference type="EMBL" id="KK112782">
    <property type="protein sequence ID" value="KFM58549.1"/>
    <property type="molecule type" value="Genomic_DNA"/>
</dbReference>
<dbReference type="GO" id="GO:0003925">
    <property type="term" value="F:G protein activity"/>
    <property type="evidence" value="ECO:0007669"/>
    <property type="project" value="UniProtKB-EC"/>
</dbReference>
<evidence type="ECO:0000313" key="6">
    <source>
        <dbReference type="Proteomes" id="UP000054359"/>
    </source>
</evidence>
<evidence type="ECO:0000256" key="3">
    <source>
        <dbReference type="ARBA" id="ARBA00022801"/>
    </source>
</evidence>
<evidence type="ECO:0000256" key="2">
    <source>
        <dbReference type="ARBA" id="ARBA00011984"/>
    </source>
</evidence>
<reference evidence="5 6" key="1">
    <citation type="submission" date="2013-11" db="EMBL/GenBank/DDBJ databases">
        <title>Genome sequencing of Stegodyphus mimosarum.</title>
        <authorList>
            <person name="Bechsgaard J."/>
        </authorList>
    </citation>
    <scope>NUCLEOTIDE SEQUENCE [LARGE SCALE GENOMIC DNA]</scope>
</reference>
<dbReference type="InterPro" id="IPR027417">
    <property type="entry name" value="P-loop_NTPase"/>
</dbReference>
<dbReference type="PROSITE" id="PS51421">
    <property type="entry name" value="RAS"/>
    <property type="match status" value="1"/>
</dbReference>
<dbReference type="PRINTS" id="PR00449">
    <property type="entry name" value="RASTRNSFRMNG"/>
</dbReference>
<keyword evidence="6" id="KW-1185">Reference proteome</keyword>
<dbReference type="STRING" id="407821.A0A087T0B0"/>
<dbReference type="SMART" id="SM00175">
    <property type="entry name" value="RAB"/>
    <property type="match status" value="1"/>
</dbReference>
<name>A0A087T0B0_STEMI</name>
<comment type="catalytic activity">
    <reaction evidence="4">
        <text>GTP + H2O = GDP + phosphate + H(+)</text>
        <dbReference type="Rhea" id="RHEA:19669"/>
        <dbReference type="ChEBI" id="CHEBI:15377"/>
        <dbReference type="ChEBI" id="CHEBI:15378"/>
        <dbReference type="ChEBI" id="CHEBI:37565"/>
        <dbReference type="ChEBI" id="CHEBI:43474"/>
        <dbReference type="ChEBI" id="CHEBI:58189"/>
        <dbReference type="EC" id="3.6.5.2"/>
    </reaction>
</comment>
<proteinExistence type="inferred from homology"/>
<keyword evidence="3" id="KW-0378">Hydrolase</keyword>
<dbReference type="Proteomes" id="UP000054359">
    <property type="component" value="Unassembled WGS sequence"/>
</dbReference>
<dbReference type="PROSITE" id="PS51419">
    <property type="entry name" value="RAB"/>
    <property type="match status" value="1"/>
</dbReference>
<dbReference type="GO" id="GO:0005525">
    <property type="term" value="F:GTP binding"/>
    <property type="evidence" value="ECO:0007669"/>
    <property type="project" value="InterPro"/>
</dbReference>
<dbReference type="OMA" id="SEKHICD"/>
<dbReference type="InterPro" id="IPR051065">
    <property type="entry name" value="Ras-related_GTPase"/>
</dbReference>
<dbReference type="OrthoDB" id="18798at2759"/>
<gene>
    <name evidence="5" type="ORF">X975_12724</name>
</gene>
<evidence type="ECO:0000313" key="5">
    <source>
        <dbReference type="EMBL" id="KFM58549.1"/>
    </source>
</evidence>
<protein>
    <recommendedName>
        <fullName evidence="2">small monomeric GTPase</fullName>
        <ecNumber evidence="2">3.6.5.2</ecNumber>
    </recommendedName>
</protein>
<evidence type="ECO:0000256" key="4">
    <source>
        <dbReference type="ARBA" id="ARBA00048098"/>
    </source>
</evidence>
<dbReference type="SMART" id="SM00174">
    <property type="entry name" value="RHO"/>
    <property type="match status" value="1"/>
</dbReference>
<dbReference type="SUPFAM" id="SSF52540">
    <property type="entry name" value="P-loop containing nucleoside triphosphate hydrolases"/>
    <property type="match status" value="1"/>
</dbReference>
<dbReference type="PANTHER" id="PTHR45704">
    <property type="entry name" value="RAS-LIKE FAMILY MEMBER 11"/>
    <property type="match status" value="1"/>
</dbReference>
<feature type="non-terminal residue" evidence="5">
    <location>
        <position position="224"/>
    </location>
</feature>
<dbReference type="Gene3D" id="3.40.50.300">
    <property type="entry name" value="P-loop containing nucleotide triphosphate hydrolases"/>
    <property type="match status" value="1"/>
</dbReference>
<comment type="similarity">
    <text evidence="1">Belongs to the small GTPase superfamily. Ras family.</text>
</comment>
<dbReference type="SMART" id="SM00173">
    <property type="entry name" value="RAS"/>
    <property type="match status" value="1"/>
</dbReference>
<sequence length="224" mass="24189">MMQKAPPPVVRILVLGAQDVGKSAVTVRFLTQRFIGEYSSQKDLLYCSQTQVTGSPVDVEILDTTRDQTDSIPSEKLDWSSAFVIVYSISSKSSFLVAADCLRHLLTRSQPILLLANKKDLEHAREVSAEEGRSLAKELGNVAFAEVSAAEGHAEVAEAFRTIIADVCAAVTKCTNVSSSPTNTTSRRKISVVSVSKIISAMFGRGGAIVADHHNQKKRPSLSL</sequence>
<dbReference type="AlphaFoldDB" id="A0A087T0B0"/>
<dbReference type="InterPro" id="IPR001806">
    <property type="entry name" value="Small_GTPase"/>
</dbReference>
<evidence type="ECO:0000256" key="1">
    <source>
        <dbReference type="ARBA" id="ARBA00008344"/>
    </source>
</evidence>
<dbReference type="EC" id="3.6.5.2" evidence="2"/>